<dbReference type="PROSITE" id="PS00691">
    <property type="entry name" value="DNA_PHOTOLYASES_1_2"/>
    <property type="match status" value="1"/>
</dbReference>
<dbReference type="Gene3D" id="1.25.40.80">
    <property type="match status" value="1"/>
</dbReference>
<feature type="binding site" evidence="5">
    <location>
        <position position="216"/>
    </location>
    <ligand>
        <name>FAD</name>
        <dbReference type="ChEBI" id="CHEBI:57692"/>
    </ligand>
</feature>
<keyword evidence="3 5" id="KW-0274">FAD</keyword>
<dbReference type="Gene3D" id="3.40.50.620">
    <property type="entry name" value="HUPs"/>
    <property type="match status" value="1"/>
</dbReference>
<dbReference type="InterPro" id="IPR036155">
    <property type="entry name" value="Crypto/Photolyase_N_sf"/>
</dbReference>
<dbReference type="InterPro" id="IPR018394">
    <property type="entry name" value="DNA_photolyase_1_CS_C"/>
</dbReference>
<evidence type="ECO:0000256" key="7">
    <source>
        <dbReference type="RuleBase" id="RU004182"/>
    </source>
</evidence>
<dbReference type="EMBL" id="FNGV01000001">
    <property type="protein sequence ID" value="SDL33656.1"/>
    <property type="molecule type" value="Genomic_DNA"/>
</dbReference>
<protein>
    <submittedName>
        <fullName evidence="9">Deoxyribodipyrimidine photo-lyase</fullName>
    </submittedName>
</protein>
<dbReference type="Pfam" id="PF03441">
    <property type="entry name" value="FAD_binding_7"/>
    <property type="match status" value="1"/>
</dbReference>
<feature type="site" description="Electron transfer via tryptophanyl radical" evidence="6">
    <location>
        <position position="292"/>
    </location>
</feature>
<keyword evidence="10" id="KW-1185">Reference proteome</keyword>
<dbReference type="InterPro" id="IPR002081">
    <property type="entry name" value="Cryptochrome/DNA_photolyase_1"/>
</dbReference>
<dbReference type="GO" id="GO:0071949">
    <property type="term" value="F:FAD binding"/>
    <property type="evidence" value="ECO:0007669"/>
    <property type="project" value="TreeGrafter"/>
</dbReference>
<accession>A0A1G9J8W4</accession>
<dbReference type="RefSeq" id="WP_089884812.1">
    <property type="nucleotide sequence ID" value="NZ_FNGV01000001.1"/>
</dbReference>
<comment type="cofactor">
    <cofactor evidence="1">
        <name>(6R)-5,10-methylene-5,6,7,8-tetrahydrofolate</name>
        <dbReference type="ChEBI" id="CHEBI:15636"/>
    </cofactor>
</comment>
<reference evidence="10" key="1">
    <citation type="submission" date="2016-10" db="EMBL/GenBank/DDBJ databases">
        <authorList>
            <person name="Varghese N."/>
            <person name="Submissions S."/>
        </authorList>
    </citation>
    <scope>NUCLEOTIDE SEQUENCE [LARGE SCALE GENOMIC DNA]</scope>
    <source>
        <strain evidence="10">DSM 19886</strain>
    </source>
</reference>
<dbReference type="STRING" id="192904.SAMN04488514_101445"/>
<evidence type="ECO:0000256" key="2">
    <source>
        <dbReference type="ARBA" id="ARBA00022630"/>
    </source>
</evidence>
<organism evidence="9 10">
    <name type="scientific">Kriegella aquimaris</name>
    <dbReference type="NCBI Taxonomy" id="192904"/>
    <lineage>
        <taxon>Bacteria</taxon>
        <taxon>Pseudomonadati</taxon>
        <taxon>Bacteroidota</taxon>
        <taxon>Flavobacteriia</taxon>
        <taxon>Flavobacteriales</taxon>
        <taxon>Flavobacteriaceae</taxon>
        <taxon>Kriegella</taxon>
    </lineage>
</organism>
<keyword evidence="4 7" id="KW-0157">Chromophore</keyword>
<evidence type="ECO:0000259" key="8">
    <source>
        <dbReference type="PROSITE" id="PS51645"/>
    </source>
</evidence>
<evidence type="ECO:0000256" key="4">
    <source>
        <dbReference type="ARBA" id="ARBA00022991"/>
    </source>
</evidence>
<dbReference type="Pfam" id="PF00875">
    <property type="entry name" value="DNA_photolyase"/>
    <property type="match status" value="1"/>
</dbReference>
<sequence>MRKKVSIFWFRRDLRLDDNIGFLQALKADFPVLPIFIFDTEILENLPKDDARVTFIHTTLQEMRNTLQKDHDSSIALLSGNPEAVFKDLITEYDIQSVFTNHDYEPYAKKRDSSIKEFLERHKITFKTSKDQVIFEKSEVVKADGDPYVVYTPFKNKWKEKFSADEHLVIHYTNGYLGNLIAHSRLPNLSLSDIGFETASIKVPAYDVTPTLIENYESTRNFPAKENGTSHLGPHLRFGTVSIRKMVKKAIAEKNEVFWNELIWREFFMQILWHYPETVSEAFRKKYDRIDWRNNETEFEKWKSGQTGYVLVDAGMRELNRTGYMHNRVRMLVASFLCKHLLIDWRWGEAYFSEKLLDYELSSNVGNWQWAAGSGVDAAPYFRIFNPMTQVDKFDKQKEYIEKWVPEWNDPKAYPDKMVDHKMARERCLKVYKEALS</sequence>
<dbReference type="GO" id="GO:0006950">
    <property type="term" value="P:response to stress"/>
    <property type="evidence" value="ECO:0007669"/>
    <property type="project" value="UniProtKB-ARBA"/>
</dbReference>
<evidence type="ECO:0000256" key="6">
    <source>
        <dbReference type="PIRSR" id="PIRSR602081-2"/>
    </source>
</evidence>
<dbReference type="GO" id="GO:0006139">
    <property type="term" value="P:nucleobase-containing compound metabolic process"/>
    <property type="evidence" value="ECO:0007669"/>
    <property type="project" value="UniProtKB-ARBA"/>
</dbReference>
<dbReference type="InterPro" id="IPR014729">
    <property type="entry name" value="Rossmann-like_a/b/a_fold"/>
</dbReference>
<dbReference type="SUPFAM" id="SSF48173">
    <property type="entry name" value="Cryptochrome/photolyase FAD-binding domain"/>
    <property type="match status" value="1"/>
</dbReference>
<evidence type="ECO:0000256" key="1">
    <source>
        <dbReference type="ARBA" id="ARBA00001932"/>
    </source>
</evidence>
<name>A0A1G9J8W4_9FLAO</name>
<keyword evidence="9" id="KW-0456">Lyase</keyword>
<feature type="binding site" evidence="5">
    <location>
        <position position="258"/>
    </location>
    <ligand>
        <name>FAD</name>
        <dbReference type="ChEBI" id="CHEBI:57692"/>
    </ligand>
</feature>
<dbReference type="GO" id="GO:0003677">
    <property type="term" value="F:DNA binding"/>
    <property type="evidence" value="ECO:0007669"/>
    <property type="project" value="TreeGrafter"/>
</dbReference>
<dbReference type="AlphaFoldDB" id="A0A1G9J8W4"/>
<dbReference type="Gene3D" id="1.10.579.10">
    <property type="entry name" value="DNA Cyclobutane Dipyrimidine Photolyase, subunit A, domain 3"/>
    <property type="match status" value="1"/>
</dbReference>
<dbReference type="SUPFAM" id="SSF52425">
    <property type="entry name" value="Cryptochrome/photolyase, N-terminal domain"/>
    <property type="match status" value="1"/>
</dbReference>
<feature type="binding site" evidence="5">
    <location>
        <begin position="261"/>
        <end position="268"/>
    </location>
    <ligand>
        <name>FAD</name>
        <dbReference type="ChEBI" id="CHEBI:57692"/>
    </ligand>
</feature>
<proteinExistence type="inferred from homology"/>
<evidence type="ECO:0000256" key="3">
    <source>
        <dbReference type="ARBA" id="ARBA00022827"/>
    </source>
</evidence>
<keyword evidence="2 5" id="KW-0285">Flavoprotein</keyword>
<comment type="cofactor">
    <cofactor evidence="5">
        <name>FAD</name>
        <dbReference type="ChEBI" id="CHEBI:57692"/>
    </cofactor>
    <text evidence="5">Binds 1 FAD per subunit.</text>
</comment>
<gene>
    <name evidence="9" type="ORF">SAMN04488514_101445</name>
</gene>
<dbReference type="Proteomes" id="UP000199440">
    <property type="component" value="Unassembled WGS sequence"/>
</dbReference>
<dbReference type="InterPro" id="IPR005101">
    <property type="entry name" value="Cryptochr/Photolyase_FAD-bd"/>
</dbReference>
<comment type="similarity">
    <text evidence="7">Belongs to the DNA photolyase family.</text>
</comment>
<evidence type="ECO:0000313" key="10">
    <source>
        <dbReference type="Proteomes" id="UP000199440"/>
    </source>
</evidence>
<dbReference type="InterPro" id="IPR036134">
    <property type="entry name" value="Crypto/Photolyase_FAD-like_sf"/>
</dbReference>
<feature type="domain" description="Photolyase/cryptochrome alpha/beta" evidence="8">
    <location>
        <begin position="4"/>
        <end position="134"/>
    </location>
</feature>
<feature type="site" description="Electron transfer via tryptophanyl radical" evidence="6">
    <location>
        <position position="368"/>
    </location>
</feature>
<dbReference type="OrthoDB" id="9772484at2"/>
<dbReference type="GO" id="GO:0003904">
    <property type="term" value="F:deoxyribodipyrimidine photo-lyase activity"/>
    <property type="evidence" value="ECO:0007669"/>
    <property type="project" value="TreeGrafter"/>
</dbReference>
<dbReference type="PANTHER" id="PTHR11455:SF9">
    <property type="entry name" value="CRYPTOCHROME CIRCADIAN CLOCK 5 ISOFORM X1"/>
    <property type="match status" value="1"/>
</dbReference>
<dbReference type="PRINTS" id="PR00147">
    <property type="entry name" value="DNAPHOTLYASE"/>
</dbReference>
<dbReference type="PROSITE" id="PS51645">
    <property type="entry name" value="PHR_CRY_ALPHA_BETA"/>
    <property type="match status" value="1"/>
</dbReference>
<feature type="site" description="Electron transfer via tryptophanyl radical" evidence="6">
    <location>
        <position position="345"/>
    </location>
</feature>
<dbReference type="PANTHER" id="PTHR11455">
    <property type="entry name" value="CRYPTOCHROME"/>
    <property type="match status" value="1"/>
</dbReference>
<evidence type="ECO:0000256" key="5">
    <source>
        <dbReference type="PIRSR" id="PIRSR602081-1"/>
    </source>
</evidence>
<evidence type="ECO:0000313" key="9">
    <source>
        <dbReference type="EMBL" id="SDL33656.1"/>
    </source>
</evidence>
<dbReference type="InterPro" id="IPR006050">
    <property type="entry name" value="DNA_photolyase_N"/>
</dbReference>